<evidence type="ECO:0000313" key="1">
    <source>
        <dbReference type="EMBL" id="KAK2552438.1"/>
    </source>
</evidence>
<sequence length="239" mass="28481">MKTKLNLWLSRDLTLYGRSLLAKTLGVSQLIYAASMLSVPTPVIKEVQAELFNFLWKNKKDNKKIVVKSLRLAWISRFLSNSRDSWKAIPNHYLSTHGGLQFLLKCNYNADDINNNLPTFYRELFQYFQEFKNKTKIFSYGNFLLRNNEAITIEKKMLFWKSWFNKKIFFIQDILSGDGNFLTFEEFQNKFRIKTNYLHYFQLMAAIPSDLKKKAMLKYLHMNSCFIRLRYPCHLKIHP</sequence>
<comment type="caution">
    <text evidence="1">The sequence shown here is derived from an EMBL/GenBank/DDBJ whole genome shotgun (WGS) entry which is preliminary data.</text>
</comment>
<dbReference type="EMBL" id="JARQWQ010000087">
    <property type="protein sequence ID" value="KAK2552438.1"/>
    <property type="molecule type" value="Genomic_DNA"/>
</dbReference>
<protein>
    <submittedName>
        <fullName evidence="1">Uncharacterized protein</fullName>
    </submittedName>
</protein>
<gene>
    <name evidence="1" type="ORF">P5673_026525</name>
</gene>
<name>A0AAD9UWE9_ACRCE</name>
<proteinExistence type="predicted"/>
<organism evidence="1 2">
    <name type="scientific">Acropora cervicornis</name>
    <name type="common">Staghorn coral</name>
    <dbReference type="NCBI Taxonomy" id="6130"/>
    <lineage>
        <taxon>Eukaryota</taxon>
        <taxon>Metazoa</taxon>
        <taxon>Cnidaria</taxon>
        <taxon>Anthozoa</taxon>
        <taxon>Hexacorallia</taxon>
        <taxon>Scleractinia</taxon>
        <taxon>Astrocoeniina</taxon>
        <taxon>Acroporidae</taxon>
        <taxon>Acropora</taxon>
    </lineage>
</organism>
<reference evidence="1" key="1">
    <citation type="journal article" date="2023" name="G3 (Bethesda)">
        <title>Whole genome assembly and annotation of the endangered Caribbean coral Acropora cervicornis.</title>
        <authorList>
            <person name="Selwyn J.D."/>
            <person name="Vollmer S.V."/>
        </authorList>
    </citation>
    <scope>NUCLEOTIDE SEQUENCE</scope>
    <source>
        <strain evidence="1">K2</strain>
    </source>
</reference>
<accession>A0AAD9UWE9</accession>
<keyword evidence="2" id="KW-1185">Reference proteome</keyword>
<reference evidence="1" key="2">
    <citation type="journal article" date="2023" name="Science">
        <title>Genomic signatures of disease resistance in endangered staghorn corals.</title>
        <authorList>
            <person name="Vollmer S.V."/>
            <person name="Selwyn J.D."/>
            <person name="Despard B.A."/>
            <person name="Roesel C.L."/>
        </authorList>
    </citation>
    <scope>NUCLEOTIDE SEQUENCE</scope>
    <source>
        <strain evidence="1">K2</strain>
    </source>
</reference>
<dbReference type="Proteomes" id="UP001249851">
    <property type="component" value="Unassembled WGS sequence"/>
</dbReference>
<dbReference type="AlphaFoldDB" id="A0AAD9UWE9"/>
<evidence type="ECO:0000313" key="2">
    <source>
        <dbReference type="Proteomes" id="UP001249851"/>
    </source>
</evidence>